<dbReference type="AlphaFoldDB" id="A0A9P7TZU2"/>
<gene>
    <name evidence="1" type="ORF">E4U09_000836</name>
</gene>
<organism evidence="1 2">
    <name type="scientific">Claviceps aff. purpurea</name>
    <dbReference type="NCBI Taxonomy" id="1967640"/>
    <lineage>
        <taxon>Eukaryota</taxon>
        <taxon>Fungi</taxon>
        <taxon>Dikarya</taxon>
        <taxon>Ascomycota</taxon>
        <taxon>Pezizomycotina</taxon>
        <taxon>Sordariomycetes</taxon>
        <taxon>Hypocreomycetidae</taxon>
        <taxon>Hypocreales</taxon>
        <taxon>Clavicipitaceae</taxon>
        <taxon>Claviceps</taxon>
    </lineage>
</organism>
<accession>A0A9P7TZU2</accession>
<reference evidence="1 2" key="1">
    <citation type="journal article" date="2020" name="bioRxiv">
        <title>Whole genome comparisons of ergot fungi reveals the divergence and evolution of species within the genus Claviceps are the result of varying mechanisms driving genome evolution and host range expansion.</title>
        <authorList>
            <person name="Wyka S.A."/>
            <person name="Mondo S.J."/>
            <person name="Liu M."/>
            <person name="Dettman J."/>
            <person name="Nalam V."/>
            <person name="Broders K.D."/>
        </authorList>
    </citation>
    <scope>NUCLEOTIDE SEQUENCE [LARGE SCALE GENOMIC DNA]</scope>
    <source>
        <strain evidence="1 2">Clav52</strain>
    </source>
</reference>
<protein>
    <submittedName>
        <fullName evidence="1">Uncharacterized protein</fullName>
    </submittedName>
</protein>
<sequence length="600" mass="66950">MMQDSPQPDSATLEQYYERGYRLWHGLYLAALAAPLDATALDLRHAFPQHPYFVPELRLDTSIHGVLHATGTSTWQVSTGDCALPSFKKRYKFDVTAEDSAIVSLKLKDDSFRQHGGHISLLMLAWAYVLFQRWSELIPGAADIEYTNSTAAFINGEGRSEVTDDPVVDLGFVTDEALRWWAAVLAPGEGLAARIHHQGEDLRSPWSVSLQSSKNLILTFQTTPSSGVLSLPPSFSSAVQYIADYTRYHEIEDQSHAAFAAALLLPTRRSISKTFRWPRPAWHNKPSELSVKQCWPPWGEDRAQLDRLITMNLNAYGIRSLLSSSFVDPDLPCNVCGAWIQGAFAVLDDPEVQKPDVLRSMLLQRSPTLGFLWLGAILLDMQGNIMACARPVVYTTDLHSTAWTATFGTFFQRPVADYPPNTETIQRADEARLMFLSQAESHSELPLVPFPPFGKIAVRDCVLEVQLHASCSGSHGLLYAGWAWDCLGNVKVAQDSGSRLLEFGDANEHPAASMAIRFDKLHQDQDISVLMTTNIFTWLREQDGWPVAERGIRDCLDENFLSDDYDDESAAPEGDGKSTTYRRNVGPWVSRAVTPRSRTM</sequence>
<dbReference type="EMBL" id="SRRH01000126">
    <property type="protein sequence ID" value="KAG6298399.1"/>
    <property type="molecule type" value="Genomic_DNA"/>
</dbReference>
<evidence type="ECO:0000313" key="2">
    <source>
        <dbReference type="Proteomes" id="UP000707071"/>
    </source>
</evidence>
<dbReference type="Proteomes" id="UP000707071">
    <property type="component" value="Unassembled WGS sequence"/>
</dbReference>
<keyword evidence="2" id="KW-1185">Reference proteome</keyword>
<proteinExistence type="predicted"/>
<evidence type="ECO:0000313" key="1">
    <source>
        <dbReference type="EMBL" id="KAG6298399.1"/>
    </source>
</evidence>
<comment type="caution">
    <text evidence="1">The sequence shown here is derived from an EMBL/GenBank/DDBJ whole genome shotgun (WGS) entry which is preliminary data.</text>
</comment>
<name>A0A9P7TZU2_9HYPO</name>